<evidence type="ECO:0000256" key="10">
    <source>
        <dbReference type="SAM" id="MobiDB-lite"/>
    </source>
</evidence>
<sequence>MDAYREFIDPSKVNNCVGCNFISSTKKNLIVGKGSLLQIFETIQLKQSTINKPQYRLKLIDQFKLQGTITDLKSIRTIENPNLDYLMVSTKYAKFSIIKWDHHLNTIATVSLHYYEHCIQNSTFEKLAVSELILEPTYNSVSCLRFKNLLCFLPFEVIEDDEDEEEEEEDEEDEDEEPRLFYDSSFIIDATTLDSSIDTVVDMQFLHNYREPTIAVLSSKQEVWAGNLIKSKDNIQFQVLTLDLNLKSTISVFKIDNLPYEIDRIIPLPSPLNGTLLVGCNELIHVDNGGVLKRIAVNKFTRLITASFKSFQDQSDLNLKLENCSVVPIPDDHRVLLILQTGEFYFINFELDGKSIKRIHIDNVDKKTYDKIQLNHPGEVAILDKNMLFIANSNGNSPLIQVRYRDSSKTSDTKESKLNKIEEKEDNKDDDDNDDDDEDDLYKEEEEEETQKTISKSHIEFLYHDELINNGPSSTFTLGICSKEKFKCNLPNPNYNEVSILSNAGTDSQTKLNIITPTIQPSISSSLTFSQVNRMWNLIKNI</sequence>
<dbReference type="PANTHER" id="PTHR10644">
    <property type="entry name" value="DNA REPAIR/RNA PROCESSING CPSF FAMILY"/>
    <property type="match status" value="1"/>
</dbReference>
<dbReference type="AlphaFoldDB" id="A0A8H6BZC7"/>
<evidence type="ECO:0000259" key="11">
    <source>
        <dbReference type="Pfam" id="PF10433"/>
    </source>
</evidence>
<evidence type="ECO:0000256" key="8">
    <source>
        <dbReference type="ARBA" id="ARBA00039443"/>
    </source>
</evidence>
<evidence type="ECO:0000256" key="5">
    <source>
        <dbReference type="ARBA" id="ARBA00037232"/>
    </source>
</evidence>
<reference evidence="12 13" key="1">
    <citation type="submission" date="2020-03" db="EMBL/GenBank/DDBJ databases">
        <title>FDA dAtabase for Regulatory Grade micrObial Sequences (FDA-ARGOS): Supporting development and validation of Infectious Disease Dx tests.</title>
        <authorList>
            <person name="Campos J."/>
            <person name="Goldberg B."/>
            <person name="Tallon L."/>
            <person name="Sadzewicz L."/>
            <person name="Vavikolanu K."/>
            <person name="Mehta A."/>
            <person name="Aluvathingal J."/>
            <person name="Nadendla S."/>
            <person name="Nandy P."/>
            <person name="Geyer C."/>
            <person name="Yan Y."/>
            <person name="Sichtig H."/>
        </authorList>
    </citation>
    <scope>NUCLEOTIDE SEQUENCE [LARGE SCALE GENOMIC DNA]</scope>
    <source>
        <strain evidence="12 13">FDAARGOS_656</strain>
    </source>
</reference>
<name>A0A8H6BZC7_CANAX</name>
<feature type="region of interest" description="Disordered" evidence="10">
    <location>
        <begin position="401"/>
        <end position="454"/>
    </location>
</feature>
<dbReference type="GO" id="GO:0005634">
    <property type="term" value="C:nucleus"/>
    <property type="evidence" value="ECO:0007669"/>
    <property type="project" value="UniProtKB-SubCell"/>
</dbReference>
<dbReference type="FunFam" id="2.130.10.10:FF:001516">
    <property type="entry name" value="Protein CFT1"/>
    <property type="match status" value="1"/>
</dbReference>
<comment type="similarity">
    <text evidence="6">Belongs to the CFT1 family.</text>
</comment>
<dbReference type="GO" id="GO:0003723">
    <property type="term" value="F:RNA binding"/>
    <property type="evidence" value="ECO:0007669"/>
    <property type="project" value="UniProtKB-KW"/>
</dbReference>
<keyword evidence="4" id="KW-0539">Nucleus</keyword>
<accession>A0A8H6BZC7</accession>
<comment type="caution">
    <text evidence="12">The sequence shown here is derived from an EMBL/GenBank/DDBJ whole genome shotgun (WGS) entry which is preliminary data.</text>
</comment>
<dbReference type="InterPro" id="IPR018846">
    <property type="entry name" value="Beta-prop_RSE1/DDB1/CPSF1_1st"/>
</dbReference>
<evidence type="ECO:0000256" key="3">
    <source>
        <dbReference type="ARBA" id="ARBA00022884"/>
    </source>
</evidence>
<proteinExistence type="inferred from homology"/>
<comment type="subcellular location">
    <subcellularLocation>
        <location evidence="1">Nucleus</location>
    </subcellularLocation>
</comment>
<dbReference type="InterPro" id="IPR050358">
    <property type="entry name" value="RSE1/DDB1/CFT1"/>
</dbReference>
<feature type="domain" description="RSE1/DDB1/CPSF1 first beta-propeller" evidence="11">
    <location>
        <begin position="13"/>
        <end position="403"/>
    </location>
</feature>
<evidence type="ECO:0000313" key="12">
    <source>
        <dbReference type="EMBL" id="KAF6069860.1"/>
    </source>
</evidence>
<dbReference type="Pfam" id="PF10433">
    <property type="entry name" value="Beta-prop_RSE1_1st"/>
    <property type="match status" value="1"/>
</dbReference>
<gene>
    <name evidence="12" type="ORF">FOB64_002567</name>
</gene>
<evidence type="ECO:0000256" key="6">
    <source>
        <dbReference type="ARBA" id="ARBA00038304"/>
    </source>
</evidence>
<evidence type="ECO:0000256" key="2">
    <source>
        <dbReference type="ARBA" id="ARBA00022664"/>
    </source>
</evidence>
<feature type="compositionally biased region" description="Acidic residues" evidence="10">
    <location>
        <begin position="428"/>
        <end position="449"/>
    </location>
</feature>
<comment type="function">
    <text evidence="5">RNA-binding component of the cleavage and polyadenylation factor (CPF) complex, which plays a key role in polyadenylation-dependent pre-mRNA 3'-end formation and cooperates with cleavage factors including the CFIA complex and NAB4/CFIB. Involved in poly(A) site recognition. May be involved in coupling transcription termination and mRNA 3'-end formation.</text>
</comment>
<evidence type="ECO:0000256" key="7">
    <source>
        <dbReference type="ARBA" id="ARBA00039187"/>
    </source>
</evidence>
<protein>
    <recommendedName>
        <fullName evidence="8">Protein CFT1</fullName>
    </recommendedName>
    <alternativeName>
        <fullName evidence="9">Cleavage factor two protein 1</fullName>
    </alternativeName>
    <alternativeName>
        <fullName evidence="7">Protein cft1</fullName>
    </alternativeName>
</protein>
<evidence type="ECO:0000256" key="9">
    <source>
        <dbReference type="ARBA" id="ARBA00041264"/>
    </source>
</evidence>
<evidence type="ECO:0000256" key="4">
    <source>
        <dbReference type="ARBA" id="ARBA00023242"/>
    </source>
</evidence>
<dbReference type="GO" id="GO:0006397">
    <property type="term" value="P:mRNA processing"/>
    <property type="evidence" value="ECO:0007669"/>
    <property type="project" value="UniProtKB-KW"/>
</dbReference>
<dbReference type="InterPro" id="IPR015943">
    <property type="entry name" value="WD40/YVTN_repeat-like_dom_sf"/>
</dbReference>
<keyword evidence="3" id="KW-0694">RNA-binding</keyword>
<evidence type="ECO:0000313" key="13">
    <source>
        <dbReference type="Proteomes" id="UP000536275"/>
    </source>
</evidence>
<feature type="compositionally biased region" description="Basic and acidic residues" evidence="10">
    <location>
        <begin position="403"/>
        <end position="427"/>
    </location>
</feature>
<evidence type="ECO:0000256" key="1">
    <source>
        <dbReference type="ARBA" id="ARBA00004123"/>
    </source>
</evidence>
<dbReference type="Gene3D" id="2.130.10.10">
    <property type="entry name" value="YVTN repeat-like/Quinoprotein amine dehydrogenase"/>
    <property type="match status" value="1"/>
</dbReference>
<keyword evidence="2" id="KW-0507">mRNA processing</keyword>
<organism evidence="12 13">
    <name type="scientific">Candida albicans</name>
    <name type="common">Yeast</name>
    <dbReference type="NCBI Taxonomy" id="5476"/>
    <lineage>
        <taxon>Eukaryota</taxon>
        <taxon>Fungi</taxon>
        <taxon>Dikarya</taxon>
        <taxon>Ascomycota</taxon>
        <taxon>Saccharomycotina</taxon>
        <taxon>Pichiomycetes</taxon>
        <taxon>Debaryomycetaceae</taxon>
        <taxon>Candida/Lodderomyces clade</taxon>
        <taxon>Candida</taxon>
    </lineage>
</organism>
<dbReference type="EMBL" id="JABWAD010000028">
    <property type="protein sequence ID" value="KAF6069860.1"/>
    <property type="molecule type" value="Genomic_DNA"/>
</dbReference>
<dbReference type="Proteomes" id="UP000536275">
    <property type="component" value="Unassembled WGS sequence"/>
</dbReference>